<protein>
    <recommendedName>
        <fullName evidence="2">DUF7894 domain-containing protein</fullName>
    </recommendedName>
</protein>
<keyword evidence="4" id="KW-1185">Reference proteome</keyword>
<evidence type="ECO:0000313" key="4">
    <source>
        <dbReference type="Proteomes" id="UP000822688"/>
    </source>
</evidence>
<evidence type="ECO:0000313" key="3">
    <source>
        <dbReference type="EMBL" id="KAG0567248.1"/>
    </source>
</evidence>
<sequence>MIVEGLIICRTEVQVTYLELLCMAWVYQLTVCYDIMVLILFIMCSVSSFPWKDSSGRGESLSEIVHFKDDSGVTQVSFIVLYQEVPASACGRVVHELFDYVLSNGPIQSHGFSLIVPAISRMPGSTLNVDTTSKDVNIYTAFVNGTSESTGALGQLPKLPSTFAVKDGLLAYIFHYAHATGLPTLVLVSPSTESVAAQNKGSNEVLYTLADVVGRQVGLSCSKEKLNTVANSKSLVDSVEADWRRLYI</sequence>
<gene>
    <name evidence="3" type="ORF">KC19_7G121400</name>
</gene>
<dbReference type="Proteomes" id="UP000822688">
    <property type="component" value="Chromosome 7"/>
</dbReference>
<feature type="transmembrane region" description="Helical" evidence="1">
    <location>
        <begin position="25"/>
        <end position="49"/>
    </location>
</feature>
<dbReference type="PANTHER" id="PTHR37221">
    <property type="entry name" value="OS02G0582400 PROTEIN"/>
    <property type="match status" value="1"/>
</dbReference>
<evidence type="ECO:0000256" key="1">
    <source>
        <dbReference type="SAM" id="Phobius"/>
    </source>
</evidence>
<dbReference type="OrthoDB" id="1927925at2759"/>
<dbReference type="PANTHER" id="PTHR37221:SF1">
    <property type="entry name" value="OS02G0582400 PROTEIN"/>
    <property type="match status" value="1"/>
</dbReference>
<dbReference type="AlphaFoldDB" id="A0A8T0HA48"/>
<dbReference type="InterPro" id="IPR057216">
    <property type="entry name" value="DUF7894"/>
</dbReference>
<accession>A0A8T0HA48</accession>
<comment type="caution">
    <text evidence="3">The sequence shown here is derived from an EMBL/GenBank/DDBJ whole genome shotgun (WGS) entry which is preliminary data.</text>
</comment>
<reference evidence="3" key="1">
    <citation type="submission" date="2020-06" db="EMBL/GenBank/DDBJ databases">
        <title>WGS assembly of Ceratodon purpureus strain R40.</title>
        <authorList>
            <person name="Carey S.B."/>
            <person name="Jenkins J."/>
            <person name="Shu S."/>
            <person name="Lovell J.T."/>
            <person name="Sreedasyam A."/>
            <person name="Maumus F."/>
            <person name="Tiley G.P."/>
            <person name="Fernandez-Pozo N."/>
            <person name="Barry K."/>
            <person name="Chen C."/>
            <person name="Wang M."/>
            <person name="Lipzen A."/>
            <person name="Daum C."/>
            <person name="Saski C.A."/>
            <person name="Payton A.C."/>
            <person name="Mcbreen J.C."/>
            <person name="Conrad R.E."/>
            <person name="Kollar L.M."/>
            <person name="Olsson S."/>
            <person name="Huttunen S."/>
            <person name="Landis J.B."/>
            <person name="Wickett N.J."/>
            <person name="Johnson M.G."/>
            <person name="Rensing S.A."/>
            <person name="Grimwood J."/>
            <person name="Schmutz J."/>
            <person name="Mcdaniel S.F."/>
        </authorList>
    </citation>
    <scope>NUCLEOTIDE SEQUENCE</scope>
    <source>
        <strain evidence="3">R40</strain>
    </source>
</reference>
<organism evidence="3 4">
    <name type="scientific">Ceratodon purpureus</name>
    <name type="common">Fire moss</name>
    <name type="synonym">Dicranum purpureum</name>
    <dbReference type="NCBI Taxonomy" id="3225"/>
    <lineage>
        <taxon>Eukaryota</taxon>
        <taxon>Viridiplantae</taxon>
        <taxon>Streptophyta</taxon>
        <taxon>Embryophyta</taxon>
        <taxon>Bryophyta</taxon>
        <taxon>Bryophytina</taxon>
        <taxon>Bryopsida</taxon>
        <taxon>Dicranidae</taxon>
        <taxon>Pseudoditrichales</taxon>
        <taxon>Ditrichaceae</taxon>
        <taxon>Ceratodon</taxon>
    </lineage>
</organism>
<evidence type="ECO:0000259" key="2">
    <source>
        <dbReference type="Pfam" id="PF25428"/>
    </source>
</evidence>
<keyword evidence="1" id="KW-0472">Membrane</keyword>
<keyword evidence="1" id="KW-1133">Transmembrane helix</keyword>
<dbReference type="EMBL" id="CM026428">
    <property type="protein sequence ID" value="KAG0567248.1"/>
    <property type="molecule type" value="Genomic_DNA"/>
</dbReference>
<feature type="domain" description="DUF7894" evidence="2">
    <location>
        <begin position="62"/>
        <end position="247"/>
    </location>
</feature>
<keyword evidence="1" id="KW-0812">Transmembrane</keyword>
<name>A0A8T0HA48_CERPU</name>
<dbReference type="Pfam" id="PF25428">
    <property type="entry name" value="DUF7894"/>
    <property type="match status" value="1"/>
</dbReference>
<proteinExistence type="predicted"/>